<evidence type="ECO:0000259" key="1">
    <source>
        <dbReference type="Pfam" id="PF00149"/>
    </source>
</evidence>
<dbReference type="InterPro" id="IPR029052">
    <property type="entry name" value="Metallo-depent_PP-like"/>
</dbReference>
<dbReference type="AlphaFoldDB" id="B9LWJ9"/>
<reference evidence="2 3" key="1">
    <citation type="journal article" date="2016" name="Stand. Genomic Sci.">
        <title>Complete genome sequence of the Antarctic Halorubrum lacusprofundi type strain ACAM 34.</title>
        <authorList>
            <person name="Anderson I.J."/>
            <person name="DasSarma P."/>
            <person name="Lucas S."/>
            <person name="Copeland A."/>
            <person name="Lapidus A."/>
            <person name="Del Rio T.G."/>
            <person name="Tice H."/>
            <person name="Dalin E."/>
            <person name="Bruce D.C."/>
            <person name="Goodwin L."/>
            <person name="Pitluck S."/>
            <person name="Sims D."/>
            <person name="Brettin T.S."/>
            <person name="Detter J.C."/>
            <person name="Han C.S."/>
            <person name="Larimer F."/>
            <person name="Hauser L."/>
            <person name="Land M."/>
            <person name="Ivanova N."/>
            <person name="Richardson P."/>
            <person name="Cavicchioli R."/>
            <person name="DasSarma S."/>
            <person name="Woese C.R."/>
            <person name="Kyrpides N.C."/>
        </authorList>
    </citation>
    <scope>NUCLEOTIDE SEQUENCE [LARGE SCALE GENOMIC DNA]</scope>
    <source>
        <strain evidence="3">ATCC 49239 / DSM 5036 / JCM 8891 / ACAM 34</strain>
    </source>
</reference>
<dbReference type="Gene3D" id="3.60.21.10">
    <property type="match status" value="1"/>
</dbReference>
<dbReference type="EMBL" id="CP001367">
    <property type="protein sequence ID" value="ACM58840.1"/>
    <property type="molecule type" value="Genomic_DNA"/>
</dbReference>
<name>B9LWJ9_HALLT</name>
<dbReference type="GO" id="GO:0016787">
    <property type="term" value="F:hydrolase activity"/>
    <property type="evidence" value="ECO:0007669"/>
    <property type="project" value="InterPro"/>
</dbReference>
<evidence type="ECO:0000313" key="2">
    <source>
        <dbReference type="EMBL" id="ACM58840.1"/>
    </source>
</evidence>
<protein>
    <recommendedName>
        <fullName evidence="1">Calcineurin-like phosphoesterase domain-containing protein</fullName>
    </recommendedName>
</protein>
<sequence>MFDHEITQADTDHVHEEIQRTHDAGIPFYFIHGNHDNEAGNETLRRGPGIHLGGQTITLEQGTVRISGLDYGAGEFLGPLPEVVVDEDLLTSILVLHNTPYPAVDESGSPIYRNDPNHLDLREFLDRADEWLDLIVSGHMHVGSRASIAGYDTPLLVTGPTAEISTSTQENHPSTWLLTISEGDVQIERTELA</sequence>
<gene>
    <name evidence="2" type="ordered locus">Hlac_3318</name>
</gene>
<dbReference type="SUPFAM" id="SSF56300">
    <property type="entry name" value="Metallo-dependent phosphatases"/>
    <property type="match status" value="1"/>
</dbReference>
<proteinExistence type="predicted"/>
<keyword evidence="2" id="KW-0614">Plasmid</keyword>
<organism evidence="2 3">
    <name type="scientific">Halorubrum lacusprofundi (strain ATCC 49239 / DSM 5036 / JCM 8891 / ACAM 34)</name>
    <dbReference type="NCBI Taxonomy" id="416348"/>
    <lineage>
        <taxon>Archaea</taxon>
        <taxon>Methanobacteriati</taxon>
        <taxon>Methanobacteriota</taxon>
        <taxon>Stenosarchaea group</taxon>
        <taxon>Halobacteria</taxon>
        <taxon>Halobacteriales</taxon>
        <taxon>Haloferacaceae</taxon>
        <taxon>Halorubrum</taxon>
    </lineage>
</organism>
<dbReference type="InterPro" id="IPR050535">
    <property type="entry name" value="DNA_Repair-Maintenance_Comp"/>
</dbReference>
<evidence type="ECO:0000313" key="3">
    <source>
        <dbReference type="Proteomes" id="UP000000740"/>
    </source>
</evidence>
<dbReference type="PANTHER" id="PTHR30337">
    <property type="entry name" value="COMPONENT OF ATP-DEPENDENT DSDNA EXONUCLEASE"/>
    <property type="match status" value="1"/>
</dbReference>
<dbReference type="PANTHER" id="PTHR30337:SF0">
    <property type="entry name" value="NUCLEASE SBCCD SUBUNIT D"/>
    <property type="match status" value="1"/>
</dbReference>
<dbReference type="HOGENOM" id="CLU_1405941_0_0_2"/>
<accession>B9LWJ9</accession>
<dbReference type="KEGG" id="hla:Hlac_3318"/>
<geneLocation type="plasmid" evidence="2 3">
    <name>pHLAC01</name>
</geneLocation>
<dbReference type="InterPro" id="IPR004843">
    <property type="entry name" value="Calcineurin-like_PHP"/>
</dbReference>
<dbReference type="eggNOG" id="arCOG00397">
    <property type="taxonomic scope" value="Archaea"/>
</dbReference>
<feature type="domain" description="Calcineurin-like phosphoesterase" evidence="1">
    <location>
        <begin position="16"/>
        <end position="142"/>
    </location>
</feature>
<dbReference type="Proteomes" id="UP000000740">
    <property type="component" value="Plasmid pHLAC01"/>
</dbReference>
<keyword evidence="3" id="KW-1185">Reference proteome</keyword>
<dbReference type="Pfam" id="PF00149">
    <property type="entry name" value="Metallophos"/>
    <property type="match status" value="1"/>
</dbReference>